<protein>
    <submittedName>
        <fullName evidence="1">Uncharacterized protein</fullName>
    </submittedName>
</protein>
<reference evidence="1 2" key="1">
    <citation type="submission" date="2024-11" db="EMBL/GenBank/DDBJ databases">
        <title>Adaptive evolution of stress response genes in parasites aligns with host niche diversity.</title>
        <authorList>
            <person name="Hahn C."/>
            <person name="Resl P."/>
        </authorList>
    </citation>
    <scope>NUCLEOTIDE SEQUENCE [LARGE SCALE GENOMIC DNA]</scope>
    <source>
        <strain evidence="1">EGGRZ-B1_66</strain>
        <tissue evidence="1">Body</tissue>
    </source>
</reference>
<gene>
    <name evidence="1" type="ORF">Ciccas_001498</name>
</gene>
<organism evidence="1 2">
    <name type="scientific">Cichlidogyrus casuarinus</name>
    <dbReference type="NCBI Taxonomy" id="1844966"/>
    <lineage>
        <taxon>Eukaryota</taxon>
        <taxon>Metazoa</taxon>
        <taxon>Spiralia</taxon>
        <taxon>Lophotrochozoa</taxon>
        <taxon>Platyhelminthes</taxon>
        <taxon>Monogenea</taxon>
        <taxon>Monopisthocotylea</taxon>
        <taxon>Dactylogyridea</taxon>
        <taxon>Ancyrocephalidae</taxon>
        <taxon>Cichlidogyrus</taxon>
    </lineage>
</organism>
<name>A0ABD2QJW1_9PLAT</name>
<sequence length="426" mass="48451">MISDLVIEKRLIDFHSDAYTKDNAAGDTDSRRGPPTFGCGVPLRPRFIPEDSAEKYYQGSVLEPVAGRSARFVNDNGKGTRDEPRYPSKNVKQLCLQVAQEQTVWFEGKEDSIWKIENLSSFLFEGGKKLTVALGNSKLFIFTVGFQEKFDWVGDDGINLDTQAWHSIYVNLYSTNGGAMRSGVLIQFDHAKFFITSYNGGREITNPQKVVIGGPSEGGTESYRFEDSNFVSTVPLLGCVDGFELYDHQFKRPRNMEKCPSCFTISHGDLHTSYPLTQAIWRGNNYMELMIPEKFKNNNNMDFFFEYSLASTAEKPYSLFVLEFQAEDRRINFWLLVKRQQFYVETHSTDDKTFIEDKSITVDDTPGSWIAVKLRIIFNKDYVTYIPSASGKESEFEVEVASQPKLTGIYFATSESGTFYSPLNHL</sequence>
<accession>A0ABD2QJW1</accession>
<proteinExistence type="predicted"/>
<dbReference type="AlphaFoldDB" id="A0ABD2QJW1"/>
<evidence type="ECO:0000313" key="2">
    <source>
        <dbReference type="Proteomes" id="UP001626550"/>
    </source>
</evidence>
<evidence type="ECO:0000313" key="1">
    <source>
        <dbReference type="EMBL" id="KAL3319816.1"/>
    </source>
</evidence>
<dbReference type="EMBL" id="JBJKFK010000099">
    <property type="protein sequence ID" value="KAL3319816.1"/>
    <property type="molecule type" value="Genomic_DNA"/>
</dbReference>
<keyword evidence="2" id="KW-1185">Reference proteome</keyword>
<dbReference type="Proteomes" id="UP001626550">
    <property type="component" value="Unassembled WGS sequence"/>
</dbReference>
<comment type="caution">
    <text evidence="1">The sequence shown here is derived from an EMBL/GenBank/DDBJ whole genome shotgun (WGS) entry which is preliminary data.</text>
</comment>